<gene>
    <name evidence="3" type="ORF">CEUTPL_LOCUS27</name>
</gene>
<dbReference type="Proteomes" id="UP001152799">
    <property type="component" value="Chromosome 1"/>
</dbReference>
<protein>
    <submittedName>
        <fullName evidence="3">Uncharacterized protein</fullName>
    </submittedName>
</protein>
<dbReference type="EMBL" id="OU892277">
    <property type="protein sequence ID" value="CAG9759274.1"/>
    <property type="molecule type" value="Genomic_DNA"/>
</dbReference>
<feature type="region of interest" description="Disordered" evidence="1">
    <location>
        <begin position="281"/>
        <end position="310"/>
    </location>
</feature>
<name>A0A9N9MCA7_9CUCU</name>
<keyword evidence="2" id="KW-1133">Transmembrane helix</keyword>
<feature type="compositionally biased region" description="Acidic residues" evidence="1">
    <location>
        <begin position="281"/>
        <end position="307"/>
    </location>
</feature>
<keyword evidence="2" id="KW-0472">Membrane</keyword>
<sequence>MGVPILQPIGVPVDQPINVALEVPVDEFVDVELGIVEPIVQMPEEFVEYGEALINGHAVQVPYVEPEEAAAMNAQDEQEIWDAALDAAFDEYYDSGSENEDGHDSDEGRDLLEEEIVRPPERPSAPAPAARLESQLVNGIDESNIAGPSCRRSVNGPSAEVFSNFRQPRPTVPNGRAVFAGGRGVLARPFENGVLPSLPSLMIALEGISSIAASTSRRCANSGRPNLENAVITSPLAVRSQHESAAGDVEARDEANDSEVAIDGAAHDGAVADKAAVDEAANDDGAADDEAADDGAADDGAADDGAADDAQKADHIIIEMPEDTDDDDGDDAVLPVNDEQQIEIDNNSLEEMLLPPGGRAWYSNRKWLYLSLVCLGFSVMAAILILALTFLTAK</sequence>
<organism evidence="3 4">
    <name type="scientific">Ceutorhynchus assimilis</name>
    <name type="common">cabbage seed weevil</name>
    <dbReference type="NCBI Taxonomy" id="467358"/>
    <lineage>
        <taxon>Eukaryota</taxon>
        <taxon>Metazoa</taxon>
        <taxon>Ecdysozoa</taxon>
        <taxon>Arthropoda</taxon>
        <taxon>Hexapoda</taxon>
        <taxon>Insecta</taxon>
        <taxon>Pterygota</taxon>
        <taxon>Neoptera</taxon>
        <taxon>Endopterygota</taxon>
        <taxon>Coleoptera</taxon>
        <taxon>Polyphaga</taxon>
        <taxon>Cucujiformia</taxon>
        <taxon>Curculionidae</taxon>
        <taxon>Ceutorhynchinae</taxon>
        <taxon>Ceutorhynchus</taxon>
    </lineage>
</organism>
<feature type="transmembrane region" description="Helical" evidence="2">
    <location>
        <begin position="367"/>
        <end position="391"/>
    </location>
</feature>
<evidence type="ECO:0000313" key="3">
    <source>
        <dbReference type="EMBL" id="CAG9759274.1"/>
    </source>
</evidence>
<dbReference type="AlphaFoldDB" id="A0A9N9MCA7"/>
<evidence type="ECO:0000313" key="4">
    <source>
        <dbReference type="Proteomes" id="UP001152799"/>
    </source>
</evidence>
<keyword evidence="2" id="KW-0812">Transmembrane</keyword>
<reference evidence="3" key="1">
    <citation type="submission" date="2022-01" db="EMBL/GenBank/DDBJ databases">
        <authorList>
            <person name="King R."/>
        </authorList>
    </citation>
    <scope>NUCLEOTIDE SEQUENCE</scope>
</reference>
<evidence type="ECO:0000256" key="1">
    <source>
        <dbReference type="SAM" id="MobiDB-lite"/>
    </source>
</evidence>
<evidence type="ECO:0000256" key="2">
    <source>
        <dbReference type="SAM" id="Phobius"/>
    </source>
</evidence>
<proteinExistence type="predicted"/>
<accession>A0A9N9MCA7</accession>
<keyword evidence="4" id="KW-1185">Reference proteome</keyword>